<gene>
    <name evidence="2" type="ORF">KDA82_34250</name>
</gene>
<dbReference type="InterPro" id="IPR052195">
    <property type="entry name" value="Bact_Alkyl/Aryl-Sulfatase"/>
</dbReference>
<dbReference type="Proteomes" id="UP000675554">
    <property type="component" value="Unassembled WGS sequence"/>
</dbReference>
<keyword evidence="3" id="KW-1185">Reference proteome</keyword>
<name>A0A8T4IZS7_9ACTN</name>
<reference evidence="2" key="1">
    <citation type="submission" date="2021-04" db="EMBL/GenBank/DDBJ databases">
        <title>Sequencing of actinobacteria type strains.</title>
        <authorList>
            <person name="Nguyen G.-S."/>
            <person name="Wentzel A."/>
        </authorList>
    </citation>
    <scope>NUCLEOTIDE SEQUENCE</scope>
    <source>
        <strain evidence="2">DSM 42095</strain>
    </source>
</reference>
<dbReference type="Pfam" id="PF00753">
    <property type="entry name" value="Lactamase_B"/>
    <property type="match status" value="1"/>
</dbReference>
<dbReference type="InterPro" id="IPR036866">
    <property type="entry name" value="RibonucZ/Hydroxyglut_hydro"/>
</dbReference>
<dbReference type="SUPFAM" id="SSF56281">
    <property type="entry name" value="Metallo-hydrolase/oxidoreductase"/>
    <property type="match status" value="1"/>
</dbReference>
<dbReference type="PANTHER" id="PTHR43223">
    <property type="entry name" value="ALKYL/ARYL-SULFATASE"/>
    <property type="match status" value="1"/>
</dbReference>
<dbReference type="PANTHER" id="PTHR43223:SF2">
    <property type="entry name" value="METALLO-BETA-LACTAMASE DOMAIN-CONTAINING PROTEIN"/>
    <property type="match status" value="1"/>
</dbReference>
<evidence type="ECO:0000313" key="2">
    <source>
        <dbReference type="EMBL" id="MBR7677961.1"/>
    </source>
</evidence>
<dbReference type="AlphaFoldDB" id="A0A8T4IZS7"/>
<comment type="caution">
    <text evidence="2">The sequence shown here is derived from an EMBL/GenBank/DDBJ whole genome shotgun (WGS) entry which is preliminary data.</text>
</comment>
<dbReference type="InterPro" id="IPR001279">
    <property type="entry name" value="Metallo-B-lactamas"/>
</dbReference>
<proteinExistence type="predicted"/>
<evidence type="ECO:0000259" key="1">
    <source>
        <dbReference type="SMART" id="SM00849"/>
    </source>
</evidence>
<feature type="non-terminal residue" evidence="2">
    <location>
        <position position="302"/>
    </location>
</feature>
<feature type="domain" description="Metallo-beta-lactamase" evidence="1">
    <location>
        <begin position="51"/>
        <end position="249"/>
    </location>
</feature>
<evidence type="ECO:0000313" key="3">
    <source>
        <dbReference type="Proteomes" id="UP000675554"/>
    </source>
</evidence>
<accession>A0A8T4IZS7</accession>
<dbReference type="EMBL" id="JAGSMN010001138">
    <property type="protein sequence ID" value="MBR7677961.1"/>
    <property type="molecule type" value="Genomic_DNA"/>
</dbReference>
<protein>
    <submittedName>
        <fullName evidence="2">MBL fold metallo-hydrolase</fullName>
    </submittedName>
</protein>
<dbReference type="SMART" id="SM00849">
    <property type="entry name" value="Lactamase_B"/>
    <property type="match status" value="1"/>
</dbReference>
<sequence length="302" mass="33992">MTQHKENGDGYLDYAERVWRGEETLLPHLTGTYTRPELVRIGERAGFFPAFANVAVFDSGDGLVLVDSGDFRTAKTLHAAVRDYSDAPVRTVVYTHGHVDHVFGVAPFDQEATEQGVPLPEVIGHEAVSERFDRYVSTAGYNSWINRRQFGVPTLNWPTSYRYPDTTYRDRLTVRHGDLTFELVHARGETDDATYVWIPELRVLCTGDLFIWNSPNAGNPQKVQRYPEEWARALRAMRELGAEVLLPGHGVPITGADRVSQALGDSAALLETLCEQTRTLMNEGKRLDEIVHTVKVPRELLE</sequence>
<organism evidence="2 3">
    <name type="scientific">Streptomyces daliensis</name>
    <dbReference type="NCBI Taxonomy" id="299421"/>
    <lineage>
        <taxon>Bacteria</taxon>
        <taxon>Bacillati</taxon>
        <taxon>Actinomycetota</taxon>
        <taxon>Actinomycetes</taxon>
        <taxon>Kitasatosporales</taxon>
        <taxon>Streptomycetaceae</taxon>
        <taxon>Streptomyces</taxon>
    </lineage>
</organism>
<dbReference type="Gene3D" id="3.60.15.10">
    <property type="entry name" value="Ribonuclease Z/Hydroxyacylglutathione hydrolase-like"/>
    <property type="match status" value="1"/>
</dbReference>